<name>A0ABQ4R854_9HYPH</name>
<dbReference type="Proteomes" id="UP001055167">
    <property type="component" value="Unassembled WGS sequence"/>
</dbReference>
<reference evidence="1" key="2">
    <citation type="submission" date="2021-08" db="EMBL/GenBank/DDBJ databases">
        <authorList>
            <person name="Tani A."/>
            <person name="Ola A."/>
            <person name="Ogura Y."/>
            <person name="Katsura K."/>
            <person name="Hayashi T."/>
        </authorList>
    </citation>
    <scope>NUCLEOTIDE SEQUENCE</scope>
    <source>
        <strain evidence="1">KCTC 52305</strain>
    </source>
</reference>
<reference evidence="1" key="1">
    <citation type="journal article" date="2021" name="Front. Microbiol.">
        <title>Comprehensive Comparative Genomics and Phenotyping of Methylobacterium Species.</title>
        <authorList>
            <person name="Alessa O."/>
            <person name="Ogura Y."/>
            <person name="Fujitani Y."/>
            <person name="Takami H."/>
            <person name="Hayashi T."/>
            <person name="Sahin N."/>
            <person name="Tani A."/>
        </authorList>
    </citation>
    <scope>NUCLEOTIDE SEQUENCE</scope>
    <source>
        <strain evidence="1">KCTC 52305</strain>
    </source>
</reference>
<sequence>MSTFHVIIETAAGPLTLGRDTAAAAVATGRTLEREGIGTVAVAPPGGEPVPLAAFAASLVADQPDWDPA</sequence>
<keyword evidence="2" id="KW-1185">Reference proteome</keyword>
<comment type="caution">
    <text evidence="1">The sequence shown here is derived from an EMBL/GenBank/DDBJ whole genome shotgun (WGS) entry which is preliminary data.</text>
</comment>
<organism evidence="1 2">
    <name type="scientific">Methylobacterium crusticola</name>
    <dbReference type="NCBI Taxonomy" id="1697972"/>
    <lineage>
        <taxon>Bacteria</taxon>
        <taxon>Pseudomonadati</taxon>
        <taxon>Pseudomonadota</taxon>
        <taxon>Alphaproteobacteria</taxon>
        <taxon>Hyphomicrobiales</taxon>
        <taxon>Methylobacteriaceae</taxon>
        <taxon>Methylobacterium</taxon>
    </lineage>
</organism>
<protein>
    <recommendedName>
        <fullName evidence="3">Electron transfer flavoprotein subunit alpha/FixB family protein</fullName>
    </recommendedName>
</protein>
<dbReference type="RefSeq" id="WP_128562440.1">
    <property type="nucleotide sequence ID" value="NZ_BPQH01000023.1"/>
</dbReference>
<evidence type="ECO:0008006" key="3">
    <source>
        <dbReference type="Google" id="ProtNLM"/>
    </source>
</evidence>
<dbReference type="EMBL" id="BPQH01000023">
    <property type="protein sequence ID" value="GJD52984.1"/>
    <property type="molecule type" value="Genomic_DNA"/>
</dbReference>
<evidence type="ECO:0000313" key="1">
    <source>
        <dbReference type="EMBL" id="GJD52984.1"/>
    </source>
</evidence>
<evidence type="ECO:0000313" key="2">
    <source>
        <dbReference type="Proteomes" id="UP001055167"/>
    </source>
</evidence>
<gene>
    <name evidence="1" type="ORF">OPKNFCMD_5752</name>
</gene>
<proteinExistence type="predicted"/>
<accession>A0ABQ4R854</accession>